<reference evidence="1" key="1">
    <citation type="journal article" date="2021" name="J Fungi (Basel)">
        <title>Virulence traits and population genomics of the black yeast Aureobasidium melanogenum.</title>
        <authorList>
            <person name="Cernosa A."/>
            <person name="Sun X."/>
            <person name="Gostincar C."/>
            <person name="Fang C."/>
            <person name="Gunde-Cimerman N."/>
            <person name="Song Z."/>
        </authorList>
    </citation>
    <scope>NUCLEOTIDE SEQUENCE</scope>
    <source>
        <strain evidence="1">EXF-9298</strain>
    </source>
</reference>
<dbReference type="SUPFAM" id="SSF51126">
    <property type="entry name" value="Pectin lyase-like"/>
    <property type="match status" value="1"/>
</dbReference>
<dbReference type="PANTHER" id="PTHR31321:SF58">
    <property type="entry name" value="METHYLESTERASE, PUTATIVE-RELATED"/>
    <property type="match status" value="1"/>
</dbReference>
<proteinExistence type="predicted"/>
<comment type="caution">
    <text evidence="1">The sequence shown here is derived from an EMBL/GenBank/DDBJ whole genome shotgun (WGS) entry which is preliminary data.</text>
</comment>
<gene>
    <name evidence="1" type="ORF">KCU98_g22108</name>
</gene>
<evidence type="ECO:0000313" key="2">
    <source>
        <dbReference type="Proteomes" id="UP000729357"/>
    </source>
</evidence>
<dbReference type="PANTHER" id="PTHR31321">
    <property type="entry name" value="ACYL-COA THIOESTER HYDROLASE YBHC-RELATED"/>
    <property type="match status" value="1"/>
</dbReference>
<dbReference type="Proteomes" id="UP000729357">
    <property type="component" value="Unassembled WGS sequence"/>
</dbReference>
<sequence length="344" mass="35060">SIMYAQGVAAGLANAGNSTLVVDSSSVVQKAGNTNTYVYLAAPNVSGNFTQAIYRNNNLGSLIAPSGFKSTACTSAAFYGEFSNSGPGAYSANAQYRPGGCDIQLSVAQVSAFTIDKVFGNAFAGYSSFDTTWIDSDVLSTIQKSDAAQTAAVSSSSISSSSTSASTVSSSSASTSSILSSSVSSSVGSSSVNSTLSSVSSLSNGVSSSSTASVSSSSTCATPTPSATLVVSQNATACQYNNISAAIAALPNDSKPYTIYIEPGVYNEQISITRNGKVTLIGATSFKNDYSQNQVKVQFSSGRSTSAGQDEQTPVINAKKTNDNSGLALYNIDFINSYPQTANT</sequence>
<evidence type="ECO:0008006" key="3">
    <source>
        <dbReference type="Google" id="ProtNLM"/>
    </source>
</evidence>
<accession>A0A9P8F1G0</accession>
<feature type="non-terminal residue" evidence="1">
    <location>
        <position position="344"/>
    </location>
</feature>
<feature type="non-terminal residue" evidence="1">
    <location>
        <position position="1"/>
    </location>
</feature>
<reference evidence="1" key="2">
    <citation type="submission" date="2021-08" db="EMBL/GenBank/DDBJ databases">
        <authorList>
            <person name="Gostincar C."/>
            <person name="Sun X."/>
            <person name="Song Z."/>
            <person name="Gunde-Cimerman N."/>
        </authorList>
    </citation>
    <scope>NUCLEOTIDE SEQUENCE</scope>
    <source>
        <strain evidence="1">EXF-9298</strain>
    </source>
</reference>
<dbReference type="GO" id="GO:0045490">
    <property type="term" value="P:pectin catabolic process"/>
    <property type="evidence" value="ECO:0007669"/>
    <property type="project" value="TreeGrafter"/>
</dbReference>
<organism evidence="1 2">
    <name type="scientific">Aureobasidium melanogenum</name>
    <name type="common">Aureobasidium pullulans var. melanogenum</name>
    <dbReference type="NCBI Taxonomy" id="46634"/>
    <lineage>
        <taxon>Eukaryota</taxon>
        <taxon>Fungi</taxon>
        <taxon>Dikarya</taxon>
        <taxon>Ascomycota</taxon>
        <taxon>Pezizomycotina</taxon>
        <taxon>Dothideomycetes</taxon>
        <taxon>Dothideomycetidae</taxon>
        <taxon>Dothideales</taxon>
        <taxon>Saccotheciaceae</taxon>
        <taxon>Aureobasidium</taxon>
    </lineage>
</organism>
<evidence type="ECO:0000313" key="1">
    <source>
        <dbReference type="EMBL" id="KAG9921659.1"/>
    </source>
</evidence>
<protein>
    <recommendedName>
        <fullName evidence="3">Pectinesterase</fullName>
    </recommendedName>
</protein>
<dbReference type="InterPro" id="IPR012334">
    <property type="entry name" value="Pectin_lyas_fold"/>
</dbReference>
<name>A0A9P8F1G0_AURME</name>
<dbReference type="GO" id="GO:0030599">
    <property type="term" value="F:pectinesterase activity"/>
    <property type="evidence" value="ECO:0007669"/>
    <property type="project" value="TreeGrafter"/>
</dbReference>
<dbReference type="AlphaFoldDB" id="A0A9P8F1G0"/>
<dbReference type="Gene3D" id="2.160.20.10">
    <property type="entry name" value="Single-stranded right-handed beta-helix, Pectin lyase-like"/>
    <property type="match status" value="2"/>
</dbReference>
<dbReference type="InterPro" id="IPR011050">
    <property type="entry name" value="Pectin_lyase_fold/virulence"/>
</dbReference>
<keyword evidence="2" id="KW-1185">Reference proteome</keyword>
<dbReference type="EMBL" id="JAHFXS010008252">
    <property type="protein sequence ID" value="KAG9921659.1"/>
    <property type="molecule type" value="Genomic_DNA"/>
</dbReference>